<dbReference type="InterPro" id="IPR029053">
    <property type="entry name" value="Viral_coat"/>
</dbReference>
<reference evidence="3" key="2">
    <citation type="journal article" date="2024" name="Arch. Virol.">
        <title>Probing of plant transcriptomes reveals the hidden genetic diversity of the family Secoviridae.</title>
        <authorList>
            <person name="Sidharthan V.K."/>
            <person name="Reddy V."/>
            <person name="Kiran G."/>
            <person name="Rajeswari V."/>
            <person name="Baranwal V.K."/>
            <person name="Kumar M.K."/>
            <person name="Kumar K.S."/>
        </authorList>
    </citation>
    <scope>NUCLEOTIDE SEQUENCE</scope>
    <source>
        <strain evidence="3">Cor vil</strain>
    </source>
</reference>
<name>A0AAT9JB49_9SECO</name>
<dbReference type="Gene3D" id="2.60.120.20">
    <property type="match status" value="1"/>
</dbReference>
<evidence type="ECO:0000256" key="1">
    <source>
        <dbReference type="ARBA" id="ARBA00004328"/>
    </source>
</evidence>
<dbReference type="EMBL" id="BK065029">
    <property type="protein sequence ID" value="DBA54698.1"/>
    <property type="molecule type" value="Genomic_RNA"/>
</dbReference>
<sequence length="1146" mass="127638">MFLSEAQVLLLLFWFFFCWLINYLNSCICKRVVLWSYRESAQVALAARSDTAEVLSLLDREEKELEAVEKSAVSKEVAILPCEETPEEECFFECIPEEECLAVGNSPQQTMSGEYLDQTSQIREDWETGKLWSPSQLVAALRANAARMAKPVLDSEDGRVGTPGAQFSKDMVFAARSSPLLRGIRTLVRRGSVLDRDNILVSVEETTKAELVVYPGYCDPAAVQGAEADAFPLSKRDRATASVAAYNELPSISEARLRKLLEKDFKSGGVVAMDISVQSHIGQKTPIVAFCSILDSSTNDFAESMQVAWYMNLAEGTCKILSVPLVNFPLSRELDLVDSYLKRLYLATYIYNSRGFTKGSAMFSYGIVSFSEYKPTINNVASRVAVEWDSVQKQQLKGERVVSGLNLLTTMQKQHDIDIPDIPATDWVCRAPRTAKPIIEIGSSGLKMPDFTSLRGGSFRAPPVPFGFTQGRRSTSSVVREWKPHECCNANCKACGKDGPPAYVDPSYQPCQACGNGPELFAADDPYLLDGSMPNHSTYVQHGIAERAPIYGLFPRFADKTLEGPLQLRTHIADVEISNLRAGYVIQTWSVASILNSNEPQGEFNKFQAILRYIRAGQLRVYIKVTSCLPISVVGLLKLSYTMRSGAVVQQGSHLKSVTLLPGIVFDGTRDTSAKIIVQVPSCHSIAPTSDFYHDLGTMFLACLTDYTSSAVLRSSFEIEVGIESGASLYENAYGNTMCMLGLTPPENVYVASQMLNISLDTTSPSFTQWRMPIIPSITFSEGNEYHPGLNASLFEHFGGWKGKCLFRFYAIAPALATGTFLVSFLPSANIENRKIPVSMLKAIGTGSNAFPSIELDLRTSNHAYFHVDFRDWKGFYPTGSGVEAHKPGKCRDFPWAVVTQTSRLTSNDRTYNKFRLYLELVEITECQFIGGTWVSPSRVLLPPMALGNAPQAMNCWFSAACLSRWRKDSYWVIPVGPQISQFVTFQGYDGANTKNCFMRHRASETAFWSGTIHYRFRTLDHLPCWAVYTSNPTLFHISSMFKEKRDVDILSGSTQVFTMEYNNQTCLEVTVPMNECFDRFSNQVPSSEEQVRFSYNGFIYFALPDFHNGCEIYLDVKLGEDFSFQGYSLGSSITLVEPVNIPVFK</sequence>
<keyword evidence="2" id="KW-0946">Virion</keyword>
<dbReference type="GO" id="GO:0044423">
    <property type="term" value="C:virion component"/>
    <property type="evidence" value="ECO:0007669"/>
    <property type="project" value="UniProtKB-KW"/>
</dbReference>
<proteinExistence type="predicted"/>
<reference evidence="3" key="1">
    <citation type="submission" date="2023-11" db="EMBL/GenBank/DDBJ databases">
        <authorList>
            <person name="Sidharthan V.K."/>
            <person name="Reddy V."/>
            <person name="Kiran G."/>
            <person name="Rajeswari V."/>
            <person name="Baranwal V.K."/>
        </authorList>
    </citation>
    <scope>NUCLEOTIDE SEQUENCE</scope>
    <source>
        <strain evidence="3">Cor vil</strain>
    </source>
</reference>
<organism evidence="3">
    <name type="scientific">Corymbium villosum cheravirus</name>
    <dbReference type="NCBI Taxonomy" id="3115783"/>
    <lineage>
        <taxon>Viruses</taxon>
        <taxon>Riboviria</taxon>
        <taxon>Orthornavirae</taxon>
        <taxon>Pisuviricota</taxon>
        <taxon>Pisoniviricetes</taxon>
        <taxon>Picornavirales</taxon>
        <taxon>Secoviridae</taxon>
        <taxon>Cheravirus</taxon>
    </lineage>
</organism>
<comment type="subcellular location">
    <subcellularLocation>
        <location evidence="1">Virion</location>
    </subcellularLocation>
</comment>
<dbReference type="SUPFAM" id="SSF88633">
    <property type="entry name" value="Positive stranded ssRNA viruses"/>
    <property type="match status" value="1"/>
</dbReference>
<accession>A0AAT9JB49</accession>
<protein>
    <submittedName>
        <fullName evidence="3">Polyprotein</fullName>
    </submittedName>
</protein>
<evidence type="ECO:0000256" key="2">
    <source>
        <dbReference type="ARBA" id="ARBA00022844"/>
    </source>
</evidence>
<evidence type="ECO:0000313" key="3">
    <source>
        <dbReference type="EMBL" id="DBA54698.1"/>
    </source>
</evidence>